<dbReference type="NCBIfam" id="TIGR01539">
    <property type="entry name" value="portal_lambda"/>
    <property type="match status" value="1"/>
</dbReference>
<name>A0A8S5QPR2_9CAUD</name>
<dbReference type="InterPro" id="IPR006429">
    <property type="entry name" value="Phage_lambda_portal"/>
</dbReference>
<evidence type="ECO:0000313" key="1">
    <source>
        <dbReference type="EMBL" id="DAE21222.1"/>
    </source>
</evidence>
<protein>
    <submittedName>
        <fullName evidence="1">Portal protein</fullName>
    </submittedName>
</protein>
<proteinExistence type="predicted"/>
<dbReference type="GO" id="GO:0019068">
    <property type="term" value="P:virion assembly"/>
    <property type="evidence" value="ECO:0007669"/>
    <property type="project" value="InterPro"/>
</dbReference>
<organism evidence="1">
    <name type="scientific">Caudovirales sp. ctkvU4</name>
    <dbReference type="NCBI Taxonomy" id="2826783"/>
    <lineage>
        <taxon>Viruses</taxon>
        <taxon>Duplodnaviria</taxon>
        <taxon>Heunggongvirae</taxon>
        <taxon>Uroviricota</taxon>
        <taxon>Caudoviricetes</taxon>
    </lineage>
</organism>
<sequence length="543" mass="60633">MSKRKYKTPGRARHPTAVVTARPVAATKRPIVNTGYSHGGASISRQALRGYFPEKSSPKSDVDVNLPLLRNRSADMAINSPLGAGAINTARAHVIGAGLKLSPKVDFFLLGISAEEAKAWHRKTKAEFNLWADSLECDLYKKHNFYDMQDIAFLSYLVDGDSWAAVKYRNPKNDYPYCTRVQLFEAARVCNPNSLHVTNNIPQMCVQTKNEKNGNRIINGVEIDRDGAVVAYWIANRTPYDPTDLGPLCWARVEAFGRRTGVMNVLQISHEERPEQYRGVPFLAPVIEELKQVSRYTTAELTAAIIKSYFTLFFKTQQATDGQLGFGLPEAYSEKEKVDFDQYIFELGAGTMNELPPGYEVQTVDASRSISVFEPFTNAMVAQIGAALNIPSEVLLSRFQSSYSAARGALVQFAAVAKTRRTWFARDFCQPIYEMWLAEAVAIGRIQAPGFFDDPLLRKAWSRADWFGPVMGMLDPEKEVRAAKLREEYGYSTGEREAAEIGGSEYDENISQLGIERQSWQNTNLAYPQIKPAAGQEGGIRNE</sequence>
<dbReference type="EMBL" id="BK015710">
    <property type="protein sequence ID" value="DAE21222.1"/>
    <property type="molecule type" value="Genomic_DNA"/>
</dbReference>
<dbReference type="Pfam" id="PF05136">
    <property type="entry name" value="Phage_portal_2"/>
    <property type="match status" value="1"/>
</dbReference>
<dbReference type="GO" id="GO:0005198">
    <property type="term" value="F:structural molecule activity"/>
    <property type="evidence" value="ECO:0007669"/>
    <property type="project" value="InterPro"/>
</dbReference>
<accession>A0A8S5QPR2</accession>
<reference evidence="1" key="1">
    <citation type="journal article" date="2021" name="Proc. Natl. Acad. Sci. U.S.A.">
        <title>A Catalog of Tens of Thousands of Viruses from Human Metagenomes Reveals Hidden Associations with Chronic Diseases.</title>
        <authorList>
            <person name="Tisza M.J."/>
            <person name="Buck C.B."/>
        </authorList>
    </citation>
    <scope>NUCLEOTIDE SEQUENCE</scope>
    <source>
        <strain evidence="1">CtkvU4</strain>
    </source>
</reference>